<name>A0A9N8D8Z6_9STRA</name>
<accession>A0A9N8D8Z6</accession>
<dbReference type="InterPro" id="IPR001229">
    <property type="entry name" value="Jacalin-like_lectin_dom"/>
</dbReference>
<dbReference type="InterPro" id="IPR036404">
    <property type="entry name" value="Jacalin-like_lectin_dom_sf"/>
</dbReference>
<dbReference type="OrthoDB" id="53069at2759"/>
<dbReference type="EMBL" id="CAICTM010000045">
    <property type="protein sequence ID" value="CAB9498782.1"/>
    <property type="molecule type" value="Genomic_DNA"/>
</dbReference>
<evidence type="ECO:0000313" key="2">
    <source>
        <dbReference type="EMBL" id="CAB9498782.1"/>
    </source>
</evidence>
<organism evidence="2 3">
    <name type="scientific">Seminavis robusta</name>
    <dbReference type="NCBI Taxonomy" id="568900"/>
    <lineage>
        <taxon>Eukaryota</taxon>
        <taxon>Sar</taxon>
        <taxon>Stramenopiles</taxon>
        <taxon>Ochrophyta</taxon>
        <taxon>Bacillariophyta</taxon>
        <taxon>Bacillariophyceae</taxon>
        <taxon>Bacillariophycidae</taxon>
        <taxon>Naviculales</taxon>
        <taxon>Naviculaceae</taxon>
        <taxon>Seminavis</taxon>
    </lineage>
</organism>
<gene>
    <name evidence="2" type="ORF">SEMRO_45_G027030.1</name>
</gene>
<dbReference type="PROSITE" id="PS51752">
    <property type="entry name" value="JACALIN_LECTIN"/>
    <property type="match status" value="1"/>
</dbReference>
<evidence type="ECO:0000259" key="1">
    <source>
        <dbReference type="PROSITE" id="PS51752"/>
    </source>
</evidence>
<feature type="domain" description="Jacalin-type lectin" evidence="1">
    <location>
        <begin position="15"/>
        <end position="177"/>
    </location>
</feature>
<dbReference type="Pfam" id="PF01419">
    <property type="entry name" value="Jacalin"/>
    <property type="match status" value="1"/>
</dbReference>
<dbReference type="SUPFAM" id="SSF51101">
    <property type="entry name" value="Mannose-binding lectins"/>
    <property type="match status" value="1"/>
</dbReference>
<dbReference type="AlphaFoldDB" id="A0A9N8D8Z6"/>
<keyword evidence="3" id="KW-1185">Reference proteome</keyword>
<protein>
    <recommendedName>
        <fullName evidence="1">Jacalin-type lectin domain-containing protein</fullName>
    </recommendedName>
</protein>
<sequence length="209" mass="22417">MVQDRKVETKTKWTLTKLPAVPSSLFSSLSFDSGCNPSGVKSVQVECGKCFLRGTASYKSTVKRIFLQFHQNVTPETDAIYWGCPVDTENNITFTFEVGPGDEIVKILVWSDGWCIHAVQFHTGAGVVSPRFGIPQEAIVSFASKVTAFEGTPGSRLVGIHGKFGGSIHELGFSFATASNVPCEIGNVASTCDTTDEDSITMVSIGPQG</sequence>
<reference evidence="2" key="1">
    <citation type="submission" date="2020-06" db="EMBL/GenBank/DDBJ databases">
        <authorList>
            <consortium name="Plant Systems Biology data submission"/>
        </authorList>
    </citation>
    <scope>NUCLEOTIDE SEQUENCE</scope>
    <source>
        <strain evidence="2">D6</strain>
    </source>
</reference>
<dbReference type="Gene3D" id="2.100.10.30">
    <property type="entry name" value="Jacalin-like lectin domain"/>
    <property type="match status" value="1"/>
</dbReference>
<proteinExistence type="predicted"/>
<evidence type="ECO:0000313" key="3">
    <source>
        <dbReference type="Proteomes" id="UP001153069"/>
    </source>
</evidence>
<dbReference type="Proteomes" id="UP001153069">
    <property type="component" value="Unassembled WGS sequence"/>
</dbReference>
<comment type="caution">
    <text evidence="2">The sequence shown here is derived from an EMBL/GenBank/DDBJ whole genome shotgun (WGS) entry which is preliminary data.</text>
</comment>